<accession>A0A163AKW1</accession>
<dbReference type="AlphaFoldDB" id="A0A163AKW1"/>
<dbReference type="GeneID" id="28996586"/>
<dbReference type="EMBL" id="KV440979">
    <property type="protein sequence ID" value="OAD74211.1"/>
    <property type="molecule type" value="Genomic_DNA"/>
</dbReference>
<protein>
    <submittedName>
        <fullName evidence="1">Uncharacterized protein</fullName>
    </submittedName>
</protein>
<dbReference type="InParanoid" id="A0A163AKW1"/>
<proteinExistence type="predicted"/>
<evidence type="ECO:0000313" key="2">
    <source>
        <dbReference type="Proteomes" id="UP000077315"/>
    </source>
</evidence>
<dbReference type="VEuPathDB" id="FungiDB:PHYBLDRAFT_167636"/>
<dbReference type="AntiFam" id="ANF00012">
    <property type="entry name" value="tRNA translation"/>
</dbReference>
<organism evidence="1 2">
    <name type="scientific">Phycomyces blakesleeanus (strain ATCC 8743b / DSM 1359 / FGSC 10004 / NBRC 33097 / NRRL 1555)</name>
    <dbReference type="NCBI Taxonomy" id="763407"/>
    <lineage>
        <taxon>Eukaryota</taxon>
        <taxon>Fungi</taxon>
        <taxon>Fungi incertae sedis</taxon>
        <taxon>Mucoromycota</taxon>
        <taxon>Mucoromycotina</taxon>
        <taxon>Mucoromycetes</taxon>
        <taxon>Mucorales</taxon>
        <taxon>Phycomycetaceae</taxon>
        <taxon>Phycomyces</taxon>
    </lineage>
</organism>
<dbReference type="Proteomes" id="UP000077315">
    <property type="component" value="Unassembled WGS sequence"/>
</dbReference>
<sequence>MQAFVNLNPRTWWKWHFSRRDRYSCRIKDMPLFESEKLLLGGYRINQPCGGNIGSACLSKKKGYKCYSISPMLCCSITCAKIPVLLTSQHWFTLVPLKWTDKEVDIELNKWFSLELGCFILCGDKLKTLAVTYRLFHRSKYTHNGTRTRNLRFRRPMRYPLRHVGLTVGPDTKINRKKYCSLDDNKNHVALIKAQIGLIT</sequence>
<dbReference type="RefSeq" id="XP_018292251.1">
    <property type="nucleotide sequence ID" value="XM_018435680.1"/>
</dbReference>
<keyword evidence="2" id="KW-1185">Reference proteome</keyword>
<reference evidence="2" key="1">
    <citation type="submission" date="2015-06" db="EMBL/GenBank/DDBJ databases">
        <title>Expansion of signal transduction pathways in fungi by whole-genome duplication.</title>
        <authorList>
            <consortium name="DOE Joint Genome Institute"/>
            <person name="Corrochano L.M."/>
            <person name="Kuo A."/>
            <person name="Marcet-Houben M."/>
            <person name="Polaino S."/>
            <person name="Salamov A."/>
            <person name="Villalobos J.M."/>
            <person name="Alvarez M.I."/>
            <person name="Avalos J."/>
            <person name="Benito E.P."/>
            <person name="Benoit I."/>
            <person name="Burger G."/>
            <person name="Camino L.P."/>
            <person name="Canovas D."/>
            <person name="Cerda-Olmedo E."/>
            <person name="Cheng J.-F."/>
            <person name="Dominguez A."/>
            <person name="Elias M."/>
            <person name="Eslava A.P."/>
            <person name="Glaser F."/>
            <person name="Grimwood J."/>
            <person name="Gutierrez G."/>
            <person name="Heitman J."/>
            <person name="Henrissat B."/>
            <person name="Iturriaga E.A."/>
            <person name="Lang B.F."/>
            <person name="Lavin J.L."/>
            <person name="Lee S."/>
            <person name="Li W."/>
            <person name="Lindquist E."/>
            <person name="Lopez-Garcia S."/>
            <person name="Luque E.M."/>
            <person name="Marcos A.T."/>
            <person name="Martin J."/>
            <person name="McCluskey K."/>
            <person name="Medina H.R."/>
            <person name="Miralles-Duran A."/>
            <person name="Miyazaki A."/>
            <person name="Munoz-Torres E."/>
            <person name="Oguiza J.A."/>
            <person name="Ohm R."/>
            <person name="Olmedo M."/>
            <person name="Orejas M."/>
            <person name="Ortiz-Castellanos L."/>
            <person name="Pisabarro A.G."/>
            <person name="Rodriguez-Romero J."/>
            <person name="Ruiz-Herrera J."/>
            <person name="Ruiz-Vazquez R."/>
            <person name="Sanz C."/>
            <person name="Schackwitz W."/>
            <person name="Schmutz J."/>
            <person name="Shahriari M."/>
            <person name="Shelest E."/>
            <person name="Silva-Franco F."/>
            <person name="Soanes D."/>
            <person name="Syed K."/>
            <person name="Tagua V.G."/>
            <person name="Talbot N.J."/>
            <person name="Thon M."/>
            <person name="De vries R.P."/>
            <person name="Wiebenga A."/>
            <person name="Yadav J.S."/>
            <person name="Braun E.L."/>
            <person name="Baker S."/>
            <person name="Garre V."/>
            <person name="Horwitz B."/>
            <person name="Torres-Martinez S."/>
            <person name="Idnurm A."/>
            <person name="Herrera-Estrella A."/>
            <person name="Gabaldon T."/>
            <person name="Grigoriev I.V."/>
        </authorList>
    </citation>
    <scope>NUCLEOTIDE SEQUENCE [LARGE SCALE GENOMIC DNA]</scope>
    <source>
        <strain evidence="2">NRRL 1555(-)</strain>
    </source>
</reference>
<name>A0A163AKW1_PHYB8</name>
<evidence type="ECO:0000313" key="1">
    <source>
        <dbReference type="EMBL" id="OAD74211.1"/>
    </source>
</evidence>
<gene>
    <name evidence="1" type="ORF">PHYBLDRAFT_167636</name>
</gene>